<evidence type="ECO:0000256" key="2">
    <source>
        <dbReference type="SAM" id="Phobius"/>
    </source>
</evidence>
<protein>
    <submittedName>
        <fullName evidence="3">Uncharacterized protein</fullName>
    </submittedName>
</protein>
<feature type="region of interest" description="Disordered" evidence="1">
    <location>
        <begin position="290"/>
        <end position="317"/>
    </location>
</feature>
<evidence type="ECO:0000256" key="1">
    <source>
        <dbReference type="SAM" id="MobiDB-lite"/>
    </source>
</evidence>
<feature type="region of interest" description="Disordered" evidence="1">
    <location>
        <begin position="50"/>
        <end position="187"/>
    </location>
</feature>
<gene>
    <name evidence="3" type="ORF">Cvel_38</name>
</gene>
<feature type="compositionally biased region" description="Low complexity" evidence="1">
    <location>
        <begin position="142"/>
        <end position="155"/>
    </location>
</feature>
<keyword evidence="2" id="KW-1133">Transmembrane helix</keyword>
<dbReference type="EMBL" id="CDMZ01004701">
    <property type="protein sequence ID" value="CEM50611.1"/>
    <property type="molecule type" value="Genomic_DNA"/>
</dbReference>
<keyword evidence="2" id="KW-0812">Transmembrane</keyword>
<reference evidence="3" key="1">
    <citation type="submission" date="2014-11" db="EMBL/GenBank/DDBJ databases">
        <authorList>
            <person name="Otto D Thomas"/>
            <person name="Naeem Raeece"/>
        </authorList>
    </citation>
    <scope>NUCLEOTIDE SEQUENCE</scope>
</reference>
<feature type="compositionally biased region" description="Acidic residues" evidence="1">
    <location>
        <begin position="293"/>
        <end position="302"/>
    </location>
</feature>
<feature type="compositionally biased region" description="Polar residues" evidence="1">
    <location>
        <begin position="111"/>
        <end position="121"/>
    </location>
</feature>
<dbReference type="AlphaFoldDB" id="A0A0G4I148"/>
<feature type="compositionally biased region" description="Basic and acidic residues" evidence="1">
    <location>
        <begin position="123"/>
        <end position="132"/>
    </location>
</feature>
<evidence type="ECO:0000313" key="3">
    <source>
        <dbReference type="EMBL" id="CEM50611.1"/>
    </source>
</evidence>
<feature type="compositionally biased region" description="Polar residues" evidence="1">
    <location>
        <begin position="164"/>
        <end position="179"/>
    </location>
</feature>
<name>A0A0G4I148_9ALVE</name>
<organism evidence="3">
    <name type="scientific">Chromera velia CCMP2878</name>
    <dbReference type="NCBI Taxonomy" id="1169474"/>
    <lineage>
        <taxon>Eukaryota</taxon>
        <taxon>Sar</taxon>
        <taxon>Alveolata</taxon>
        <taxon>Colpodellida</taxon>
        <taxon>Chromeraceae</taxon>
        <taxon>Chromera</taxon>
    </lineage>
</organism>
<dbReference type="VEuPathDB" id="CryptoDB:Cvel_38"/>
<sequence length="415" mass="45900">MQQAIFAPSKAPRPLPRRQLRHPLQLLPLRGLWGGWEVLCPASLWSPMERDKEIGKAPPPPSTQPEPSLAPLTGRAVPMEDVDSDGEVEPSFSSTMKRSRPEERPSGPGKNRTSGNPSSPKTRYKEVQQAKDGEEEGERTGEQTLTRGGRSSSRSTDTDKLSTQPETLRQRASPQMETRTPTKHWTFPHERDCMTHSRWRLNLPPPPPEEEEPFEPGPGEDLQQKLREDLYAAATRAILPFGRRKAMGVVQQAFNAVDAHLSRTQFGRFRFHKLYASVDRMLLGEGETLGGEGEVEEEDDESAASGSAGGEEEEEAAEEILGVPSDSFLVRLAMYFWRVLFLLGASVLIYPYVRQVAIWMGLHSESGNQGHAEGTEGHAEGAQGQEGDQAPQEGVKESLRLVEVATLPVDVAKND</sequence>
<feature type="transmembrane region" description="Helical" evidence="2">
    <location>
        <begin position="335"/>
        <end position="353"/>
    </location>
</feature>
<proteinExistence type="predicted"/>
<feature type="compositionally biased region" description="Low complexity" evidence="1">
    <location>
        <begin position="380"/>
        <end position="393"/>
    </location>
</feature>
<accession>A0A0G4I148</accession>
<feature type="region of interest" description="Disordered" evidence="1">
    <location>
        <begin position="367"/>
        <end position="395"/>
    </location>
</feature>
<keyword evidence="2" id="KW-0472">Membrane</keyword>